<dbReference type="PANTHER" id="PTHR30024:SF47">
    <property type="entry name" value="TAURINE-BINDING PERIPLASMIC PROTEIN"/>
    <property type="match status" value="1"/>
</dbReference>
<dbReference type="EMBL" id="JARKIF010000001">
    <property type="protein sequence ID" value="KAJ7650129.1"/>
    <property type="molecule type" value="Genomic_DNA"/>
</dbReference>
<sequence>MAPLRVGFVREHFLTPLLQFQDADQNKTFTLVECPSGTGQLITRLNKDEIDVAIALTDPLISGIANGSEAYKLCGSYVQTPLNWAVITGKDTKFQSISDLKGTPIGISRLGSGSQTMAYVMALQQGWPTEDLRFQINNDIHGLINSVNDGSTSAFMWEWFTTKPWVDRGEARFIGSVPTPWPSWLIAAHPSPERAPPEALTAFMTKLSEYVRAFDSAENRAGPNVEVIKAKFGYPEEDIKAWLKTVAYPPSCLEIPSHVITDTLSVLEKAGVVKAPQGGFVIGDFVHTEAVKLT</sequence>
<evidence type="ECO:0000259" key="4">
    <source>
        <dbReference type="Pfam" id="PF22384"/>
    </source>
</evidence>
<evidence type="ECO:0000256" key="2">
    <source>
        <dbReference type="ARBA" id="ARBA00010742"/>
    </source>
</evidence>
<organism evidence="5 6">
    <name type="scientific">Roridomyces roridus</name>
    <dbReference type="NCBI Taxonomy" id="1738132"/>
    <lineage>
        <taxon>Eukaryota</taxon>
        <taxon>Fungi</taxon>
        <taxon>Dikarya</taxon>
        <taxon>Basidiomycota</taxon>
        <taxon>Agaricomycotina</taxon>
        <taxon>Agaricomycetes</taxon>
        <taxon>Agaricomycetidae</taxon>
        <taxon>Agaricales</taxon>
        <taxon>Marasmiineae</taxon>
        <taxon>Mycenaceae</taxon>
        <taxon>Roridomyces</taxon>
    </lineage>
</organism>
<keyword evidence="3" id="KW-0732">Signal</keyword>
<keyword evidence="6" id="KW-1185">Reference proteome</keyword>
<comment type="subcellular location">
    <subcellularLocation>
        <location evidence="1">Periplasm</location>
    </subcellularLocation>
</comment>
<dbReference type="GO" id="GO:0042597">
    <property type="term" value="C:periplasmic space"/>
    <property type="evidence" value="ECO:0007669"/>
    <property type="project" value="UniProtKB-SubCell"/>
</dbReference>
<dbReference type="InterPro" id="IPR054364">
    <property type="entry name" value="Ca3427-like_PBP2"/>
</dbReference>
<evidence type="ECO:0000256" key="3">
    <source>
        <dbReference type="ARBA" id="ARBA00022729"/>
    </source>
</evidence>
<dbReference type="SUPFAM" id="SSF53850">
    <property type="entry name" value="Periplasmic binding protein-like II"/>
    <property type="match status" value="1"/>
</dbReference>
<name>A0AAD7G277_9AGAR</name>
<dbReference type="Gene3D" id="3.40.190.10">
    <property type="entry name" value="Periplasmic binding protein-like II"/>
    <property type="match status" value="2"/>
</dbReference>
<dbReference type="Pfam" id="PF22384">
    <property type="entry name" value="PBP2_Ca3427_like"/>
    <property type="match status" value="1"/>
</dbReference>
<comment type="caution">
    <text evidence="5">The sequence shown here is derived from an EMBL/GenBank/DDBJ whole genome shotgun (WGS) entry which is preliminary data.</text>
</comment>
<evidence type="ECO:0000313" key="5">
    <source>
        <dbReference type="EMBL" id="KAJ7650129.1"/>
    </source>
</evidence>
<evidence type="ECO:0000256" key="1">
    <source>
        <dbReference type="ARBA" id="ARBA00004418"/>
    </source>
</evidence>
<accession>A0AAD7G277</accession>
<gene>
    <name evidence="5" type="ORF">FB45DRAFT_986326</name>
</gene>
<evidence type="ECO:0000313" key="6">
    <source>
        <dbReference type="Proteomes" id="UP001221142"/>
    </source>
</evidence>
<dbReference type="PANTHER" id="PTHR30024">
    <property type="entry name" value="ALIPHATIC SULFONATES-BINDING PROTEIN-RELATED"/>
    <property type="match status" value="1"/>
</dbReference>
<comment type="similarity">
    <text evidence="2">Belongs to the bacterial solute-binding protein SsuA/TauA family.</text>
</comment>
<feature type="domain" description="Ca3427-like PBP 2" evidence="4">
    <location>
        <begin position="84"/>
        <end position="176"/>
    </location>
</feature>
<dbReference type="Proteomes" id="UP001221142">
    <property type="component" value="Unassembled WGS sequence"/>
</dbReference>
<dbReference type="AlphaFoldDB" id="A0AAD7G277"/>
<protein>
    <submittedName>
        <fullName evidence="5">Periplasmic binding protein-like II</fullName>
    </submittedName>
</protein>
<dbReference type="CDD" id="cd13637">
    <property type="entry name" value="PBP2_Ca3427_like"/>
    <property type="match status" value="1"/>
</dbReference>
<reference evidence="5" key="1">
    <citation type="submission" date="2023-03" db="EMBL/GenBank/DDBJ databases">
        <title>Massive genome expansion in bonnet fungi (Mycena s.s.) driven by repeated elements and novel gene families across ecological guilds.</title>
        <authorList>
            <consortium name="Lawrence Berkeley National Laboratory"/>
            <person name="Harder C.B."/>
            <person name="Miyauchi S."/>
            <person name="Viragh M."/>
            <person name="Kuo A."/>
            <person name="Thoen E."/>
            <person name="Andreopoulos B."/>
            <person name="Lu D."/>
            <person name="Skrede I."/>
            <person name="Drula E."/>
            <person name="Henrissat B."/>
            <person name="Morin E."/>
            <person name="Kohler A."/>
            <person name="Barry K."/>
            <person name="LaButti K."/>
            <person name="Morin E."/>
            <person name="Salamov A."/>
            <person name="Lipzen A."/>
            <person name="Mereny Z."/>
            <person name="Hegedus B."/>
            <person name="Baldrian P."/>
            <person name="Stursova M."/>
            <person name="Weitz H."/>
            <person name="Taylor A."/>
            <person name="Grigoriev I.V."/>
            <person name="Nagy L.G."/>
            <person name="Martin F."/>
            <person name="Kauserud H."/>
        </authorList>
    </citation>
    <scope>NUCLEOTIDE SEQUENCE</scope>
    <source>
        <strain evidence="5">9284</strain>
    </source>
</reference>
<proteinExistence type="inferred from homology"/>